<dbReference type="InterPro" id="IPR051150">
    <property type="entry name" value="SWT21/TCAB1_mRNA_Telomere"/>
</dbReference>
<evidence type="ECO:0000256" key="1">
    <source>
        <dbReference type="SAM" id="MobiDB-lite"/>
    </source>
</evidence>
<dbReference type="InterPro" id="IPR036322">
    <property type="entry name" value="WD40_repeat_dom_sf"/>
</dbReference>
<evidence type="ECO:0000313" key="2">
    <source>
        <dbReference type="EMBL" id="KAF3113425.1"/>
    </source>
</evidence>
<feature type="region of interest" description="Disordered" evidence="1">
    <location>
        <begin position="493"/>
        <end position="543"/>
    </location>
</feature>
<accession>A0A7C8JGT6</accession>
<protein>
    <recommendedName>
        <fullName evidence="4">WD40 repeat-like protein</fullName>
    </recommendedName>
</protein>
<dbReference type="Gene3D" id="2.130.10.10">
    <property type="entry name" value="YVTN repeat-like/Quinoprotein amine dehydrogenase"/>
    <property type="match status" value="2"/>
</dbReference>
<gene>
    <name evidence="2" type="ORF">TWF102_000087</name>
</gene>
<dbReference type="InterPro" id="IPR001680">
    <property type="entry name" value="WD40_rpt"/>
</dbReference>
<dbReference type="Proteomes" id="UP000475325">
    <property type="component" value="Unassembled WGS sequence"/>
</dbReference>
<sequence>MVSDLPFPPQRKPKKRDQVCCILLSKESIIDFKGYECISSSSLRSSDICLFVSKPQKQSCSKMAEAIRPEIWKPPRLVAGTGDIYQTSISKSHEREENSLNGKIGNQLDYRKVVSKTNKLGSNVFRSIEWTADGTSLVAITEDNFIRTFIAPPDLLTSSAPHHLLPYSITPTPTTPFTTSLYPFFTLSDPSTTQLLTSTHSQPIHLRNLLYPHITASYPLIHLTTEKYLTPHSLLWTTTGTHFLAGTDSQIHLFDVTRYNSGPLETFTTGKKRKSNKSNPKTRVPTFFSSSTIQSSSDLDNANTRSIISALSLHQQTNTLAAGTFSRRVLLYSSPYQDGVLTNVINLNSTKTHSRFKNFPGSIRGNGITNISFTENGNHLVVAERRSNVVFIYDLRYPAEVWSVLVGRNAGTNQKLGVSYCSSYGTGDKRVSGVVVAGGIDGIVRVWNPFEGCKGEEEEEGYLKPKEKFVAARDPVTAVAVHPCGEVLATSSGQRKSVNLQDETESEFDSGSEDEKEDEEGGEKREAEEEVGGSVKLSDDGVWDNGVRVWAL</sequence>
<proteinExistence type="predicted"/>
<comment type="caution">
    <text evidence="2">The sequence shown here is derived from an EMBL/GenBank/DDBJ whole genome shotgun (WGS) entry which is preliminary data.</text>
</comment>
<dbReference type="EMBL" id="WIQW01000001">
    <property type="protein sequence ID" value="KAF3113425.1"/>
    <property type="molecule type" value="Genomic_DNA"/>
</dbReference>
<dbReference type="SMART" id="SM00320">
    <property type="entry name" value="WD40"/>
    <property type="match status" value="5"/>
</dbReference>
<reference evidence="2 3" key="1">
    <citation type="submission" date="2019-06" db="EMBL/GenBank/DDBJ databases">
        <authorList>
            <person name="Palmer J.M."/>
        </authorList>
    </citation>
    <scope>NUCLEOTIDE SEQUENCE [LARGE SCALE GENOMIC DNA]</scope>
    <source>
        <strain evidence="2 3">TWF102</strain>
    </source>
</reference>
<organism evidence="2 3">
    <name type="scientific">Orbilia oligospora</name>
    <name type="common">Nematode-trapping fungus</name>
    <name type="synonym">Arthrobotrys oligospora</name>
    <dbReference type="NCBI Taxonomy" id="2813651"/>
    <lineage>
        <taxon>Eukaryota</taxon>
        <taxon>Fungi</taxon>
        <taxon>Dikarya</taxon>
        <taxon>Ascomycota</taxon>
        <taxon>Pezizomycotina</taxon>
        <taxon>Orbiliomycetes</taxon>
        <taxon>Orbiliales</taxon>
        <taxon>Orbiliaceae</taxon>
        <taxon>Orbilia</taxon>
    </lineage>
</organism>
<evidence type="ECO:0008006" key="4">
    <source>
        <dbReference type="Google" id="ProtNLM"/>
    </source>
</evidence>
<evidence type="ECO:0000313" key="3">
    <source>
        <dbReference type="Proteomes" id="UP000475325"/>
    </source>
</evidence>
<dbReference type="AlphaFoldDB" id="A0A7C8JGT6"/>
<feature type="compositionally biased region" description="Acidic residues" evidence="1">
    <location>
        <begin position="502"/>
        <end position="521"/>
    </location>
</feature>
<name>A0A7C8JGT6_ORBOL</name>
<dbReference type="InterPro" id="IPR015943">
    <property type="entry name" value="WD40/YVTN_repeat-like_dom_sf"/>
</dbReference>
<dbReference type="PANTHER" id="PTHR13211">
    <property type="entry name" value="TELOMERASE CAJAL BODY PROTEIN 1"/>
    <property type="match status" value="1"/>
</dbReference>
<dbReference type="PANTHER" id="PTHR13211:SF0">
    <property type="entry name" value="TELOMERASE CAJAL BODY PROTEIN 1"/>
    <property type="match status" value="1"/>
</dbReference>
<dbReference type="SUPFAM" id="SSF50978">
    <property type="entry name" value="WD40 repeat-like"/>
    <property type="match status" value="1"/>
</dbReference>